<evidence type="ECO:0000256" key="2">
    <source>
        <dbReference type="ARBA" id="ARBA00022679"/>
    </source>
</evidence>
<dbReference type="PRINTS" id="PR00988">
    <property type="entry name" value="URIDINKINASE"/>
</dbReference>
<keyword evidence="4 5" id="KW-0418">Kinase</keyword>
<gene>
    <name evidence="7" type="ORF">Lyticum_00574</name>
</gene>
<evidence type="ECO:0000256" key="4">
    <source>
        <dbReference type="ARBA" id="ARBA00022777"/>
    </source>
</evidence>
<feature type="domain" description="Phosphoribulokinase/uridine kinase" evidence="6">
    <location>
        <begin position="9"/>
        <end position="193"/>
    </location>
</feature>
<evidence type="ECO:0000256" key="1">
    <source>
        <dbReference type="ARBA" id="ARBA00004690"/>
    </source>
</evidence>
<comment type="catalytic activity">
    <reaction evidence="5">
        <text>cytidine + ATP = CMP + ADP + H(+)</text>
        <dbReference type="Rhea" id="RHEA:24674"/>
        <dbReference type="ChEBI" id="CHEBI:15378"/>
        <dbReference type="ChEBI" id="CHEBI:17562"/>
        <dbReference type="ChEBI" id="CHEBI:30616"/>
        <dbReference type="ChEBI" id="CHEBI:60377"/>
        <dbReference type="ChEBI" id="CHEBI:456216"/>
        <dbReference type="EC" id="2.7.1.48"/>
    </reaction>
</comment>
<keyword evidence="3 5" id="KW-0547">Nucleotide-binding</keyword>
<evidence type="ECO:0000313" key="7">
    <source>
        <dbReference type="EMBL" id="MDZ5761399.1"/>
    </source>
</evidence>
<dbReference type="AlphaFoldDB" id="A0AAE4VL49"/>
<sequence length="211" mass="24273">MTIKKNLVVVGIAGASGSGKSSLANAIMKDIPEVVIIPQDNYYFDLSYVPFMERRLRNFDHPRSIDNELLVQHIKDLKMGKTIFMPQYDHKTCTRHASGIEISKCKVIVIEGIMVLSDKNLRKMLDIKIFVDTPLDLCLSRRLQRDVVERGLKIEDGIKMYNTKTRPMFMKFVKTSRKYAHFLIPKGGRNKVAIDIVRNMLIKLVDENNVF</sequence>
<dbReference type="InterPro" id="IPR006083">
    <property type="entry name" value="PRK/URK"/>
</dbReference>
<comment type="subcellular location">
    <subcellularLocation>
        <location evidence="5">Cytoplasm</location>
    </subcellularLocation>
</comment>
<dbReference type="NCBIfam" id="NF004018">
    <property type="entry name" value="PRK05480.1"/>
    <property type="match status" value="1"/>
</dbReference>
<keyword evidence="5" id="KW-0067">ATP-binding</keyword>
<comment type="similarity">
    <text evidence="5">Belongs to the uridine kinase family.</text>
</comment>
<comment type="caution">
    <text evidence="7">The sequence shown here is derived from an EMBL/GenBank/DDBJ whole genome shotgun (WGS) entry which is preliminary data.</text>
</comment>
<dbReference type="InterPro" id="IPR027417">
    <property type="entry name" value="P-loop_NTPase"/>
</dbReference>
<proteinExistence type="inferred from homology"/>
<dbReference type="PANTHER" id="PTHR10285">
    <property type="entry name" value="URIDINE KINASE"/>
    <property type="match status" value="1"/>
</dbReference>
<evidence type="ECO:0000256" key="3">
    <source>
        <dbReference type="ARBA" id="ARBA00022741"/>
    </source>
</evidence>
<keyword evidence="8" id="KW-1185">Reference proteome</keyword>
<dbReference type="InterPro" id="IPR000764">
    <property type="entry name" value="Uridine_kinase-like"/>
</dbReference>
<comment type="pathway">
    <text evidence="1 5">Pyrimidine metabolism; UMP biosynthesis via salvage pathway; UMP from uridine: step 1/1.</text>
</comment>
<dbReference type="Pfam" id="PF00485">
    <property type="entry name" value="PRK"/>
    <property type="match status" value="1"/>
</dbReference>
<dbReference type="EC" id="2.7.1.48" evidence="5"/>
<protein>
    <recommendedName>
        <fullName evidence="5">Uridine kinase</fullName>
        <ecNumber evidence="5">2.7.1.48</ecNumber>
    </recommendedName>
</protein>
<dbReference type="GO" id="GO:0005524">
    <property type="term" value="F:ATP binding"/>
    <property type="evidence" value="ECO:0007669"/>
    <property type="project" value="UniProtKB-KW"/>
</dbReference>
<name>A0AAE4VL49_9RICK</name>
<evidence type="ECO:0000313" key="8">
    <source>
        <dbReference type="Proteomes" id="UP001289135"/>
    </source>
</evidence>
<dbReference type="GO" id="GO:0004849">
    <property type="term" value="F:uridine kinase activity"/>
    <property type="evidence" value="ECO:0007669"/>
    <property type="project" value="UniProtKB-EC"/>
</dbReference>
<dbReference type="SUPFAM" id="SSF52540">
    <property type="entry name" value="P-loop containing nucleoside triphosphate hydrolases"/>
    <property type="match status" value="1"/>
</dbReference>
<dbReference type="GO" id="GO:0005737">
    <property type="term" value="C:cytoplasm"/>
    <property type="evidence" value="ECO:0007669"/>
    <property type="project" value="UniProtKB-SubCell"/>
</dbReference>
<comment type="catalytic activity">
    <reaction evidence="5">
        <text>uridine + ATP = UMP + ADP + H(+)</text>
        <dbReference type="Rhea" id="RHEA:16825"/>
        <dbReference type="ChEBI" id="CHEBI:15378"/>
        <dbReference type="ChEBI" id="CHEBI:16704"/>
        <dbReference type="ChEBI" id="CHEBI:30616"/>
        <dbReference type="ChEBI" id="CHEBI:57865"/>
        <dbReference type="ChEBI" id="CHEBI:456216"/>
        <dbReference type="EC" id="2.7.1.48"/>
    </reaction>
</comment>
<dbReference type="CDD" id="cd02023">
    <property type="entry name" value="UMPK"/>
    <property type="match status" value="1"/>
</dbReference>
<keyword evidence="5" id="KW-0963">Cytoplasm</keyword>
<dbReference type="Proteomes" id="UP001289135">
    <property type="component" value="Unassembled WGS sequence"/>
</dbReference>
<keyword evidence="2 5" id="KW-0808">Transferase</keyword>
<dbReference type="EMBL" id="JARGYU010000002">
    <property type="protein sequence ID" value="MDZ5761399.1"/>
    <property type="molecule type" value="Genomic_DNA"/>
</dbReference>
<accession>A0AAE4VL49</accession>
<organism evidence="7 8">
    <name type="scientific">Lyticum sinuosum</name>
    <dbReference type="NCBI Taxonomy" id="1332059"/>
    <lineage>
        <taxon>Bacteria</taxon>
        <taxon>Pseudomonadati</taxon>
        <taxon>Pseudomonadota</taxon>
        <taxon>Alphaproteobacteria</taxon>
        <taxon>Rickettsiales</taxon>
        <taxon>Lyticum</taxon>
    </lineage>
</organism>
<evidence type="ECO:0000256" key="5">
    <source>
        <dbReference type="RuleBase" id="RU003825"/>
    </source>
</evidence>
<reference evidence="7" key="1">
    <citation type="submission" date="2023-02" db="EMBL/GenBank/DDBJ databases">
        <title>Host association and intracellularity evolved multiple times independently in the Rickettsiales.</title>
        <authorList>
            <person name="Castelli M."/>
            <person name="Nardi T."/>
            <person name="Gammuto L."/>
            <person name="Bellinzona G."/>
            <person name="Sabaneyeva E."/>
            <person name="Potekhin A."/>
            <person name="Serra V."/>
            <person name="Petroni G."/>
            <person name="Sassera D."/>
        </authorList>
    </citation>
    <scope>NUCLEOTIDE SEQUENCE</scope>
    <source>
        <strain evidence="7">USBL-36I1</strain>
    </source>
</reference>
<comment type="pathway">
    <text evidence="5">Pyrimidine metabolism; CTP biosynthesis via salvage pathway; CTP from cytidine: step 1/3.</text>
</comment>
<dbReference type="RefSeq" id="WP_322498827.1">
    <property type="nucleotide sequence ID" value="NZ_JARGYU010000002.1"/>
</dbReference>
<evidence type="ECO:0000259" key="6">
    <source>
        <dbReference type="Pfam" id="PF00485"/>
    </source>
</evidence>
<dbReference type="NCBIfam" id="TIGR00235">
    <property type="entry name" value="udk"/>
    <property type="match status" value="1"/>
</dbReference>
<dbReference type="Gene3D" id="3.40.50.300">
    <property type="entry name" value="P-loop containing nucleotide triphosphate hydrolases"/>
    <property type="match status" value="1"/>
</dbReference>